<proteinExistence type="predicted"/>
<sequence length="66" mass="7057">MTSSITDGRFVVDVTGLNLTDAQLHELDQAIQKTVEQHLAKSSVGHIAGQNPGAPRGRVYSVLAEK</sequence>
<evidence type="ECO:0000313" key="2">
    <source>
        <dbReference type="Proteomes" id="UP001565471"/>
    </source>
</evidence>
<protein>
    <submittedName>
        <fullName evidence="1">Beta-lactam-binding protein with PASTA domain</fullName>
    </submittedName>
</protein>
<reference evidence="1 2" key="1">
    <citation type="submission" date="2024-07" db="EMBL/GenBank/DDBJ databases">
        <title>Genomic Encyclopedia of Type Strains, Phase V (KMG-V): Genome sequencing to study the core and pangenomes of soil and plant-associated prokaryotes.</title>
        <authorList>
            <person name="Whitman W."/>
        </authorList>
    </citation>
    <scope>NUCLEOTIDE SEQUENCE [LARGE SCALE GENOMIC DNA]</scope>
    <source>
        <strain evidence="1 2">USDA 415</strain>
    </source>
</reference>
<gene>
    <name evidence="1" type="ORF">ABIF29_007264</name>
</gene>
<dbReference type="Proteomes" id="UP001565471">
    <property type="component" value="Unassembled WGS sequence"/>
</dbReference>
<dbReference type="RefSeq" id="WP_253576870.1">
    <property type="nucleotide sequence ID" value="NZ_CP126026.1"/>
</dbReference>
<keyword evidence="2" id="KW-1185">Reference proteome</keyword>
<comment type="caution">
    <text evidence="1">The sequence shown here is derived from an EMBL/GenBank/DDBJ whole genome shotgun (WGS) entry which is preliminary data.</text>
</comment>
<accession>A0ABV4FAH0</accession>
<evidence type="ECO:0000313" key="1">
    <source>
        <dbReference type="EMBL" id="MEY9320465.1"/>
    </source>
</evidence>
<organism evidence="1 2">
    <name type="scientific">Bradyrhizobium elkanii</name>
    <dbReference type="NCBI Taxonomy" id="29448"/>
    <lineage>
        <taxon>Bacteria</taxon>
        <taxon>Pseudomonadati</taxon>
        <taxon>Pseudomonadota</taxon>
        <taxon>Alphaproteobacteria</taxon>
        <taxon>Hyphomicrobiales</taxon>
        <taxon>Nitrobacteraceae</taxon>
        <taxon>Bradyrhizobium</taxon>
    </lineage>
</organism>
<name>A0ABV4FAH0_BRAEL</name>
<dbReference type="EMBL" id="JBGBZA010000002">
    <property type="protein sequence ID" value="MEY9320465.1"/>
    <property type="molecule type" value="Genomic_DNA"/>
</dbReference>